<dbReference type="InterPro" id="IPR000626">
    <property type="entry name" value="Ubiquitin-like_dom"/>
</dbReference>
<keyword evidence="1" id="KW-0479">Metal-binding</keyword>
<keyword evidence="3" id="KW-0862">Zinc</keyword>
<dbReference type="InterPro" id="IPR001876">
    <property type="entry name" value="Znf_RanBP2"/>
</dbReference>
<reference evidence="5 6" key="1">
    <citation type="submission" date="2020-05" db="EMBL/GenBank/DDBJ databases">
        <title>Identification and distribution of gene clusters putatively required for synthesis of sphingolipid metabolism inhibitors in phylogenetically diverse species of the filamentous fungus Fusarium.</title>
        <authorList>
            <person name="Kim H.-S."/>
            <person name="Busman M."/>
            <person name="Brown D.W."/>
            <person name="Divon H."/>
            <person name="Uhlig S."/>
            <person name="Proctor R.H."/>
        </authorList>
    </citation>
    <scope>NUCLEOTIDE SEQUENCE [LARGE SCALE GENOMIC DNA]</scope>
    <source>
        <strain evidence="5 6">NRRL 13617</strain>
    </source>
</reference>
<dbReference type="SMART" id="SM00213">
    <property type="entry name" value="UBQ"/>
    <property type="match status" value="1"/>
</dbReference>
<protein>
    <submittedName>
        <fullName evidence="5">Integral membrane protein</fullName>
    </submittedName>
</protein>
<dbReference type="AlphaFoldDB" id="A0A8H5IL42"/>
<feature type="domain" description="Ubiquitin-like" evidence="4">
    <location>
        <begin position="195"/>
        <end position="270"/>
    </location>
</feature>
<evidence type="ECO:0000313" key="5">
    <source>
        <dbReference type="EMBL" id="KAF5538721.1"/>
    </source>
</evidence>
<dbReference type="SUPFAM" id="SSF54236">
    <property type="entry name" value="Ubiquitin-like"/>
    <property type="match status" value="1"/>
</dbReference>
<dbReference type="PROSITE" id="PS01358">
    <property type="entry name" value="ZF_RANBP2_1"/>
    <property type="match status" value="1"/>
</dbReference>
<accession>A0A8H5IL42</accession>
<gene>
    <name evidence="5" type="ORF">FPHYL_12443</name>
</gene>
<dbReference type="Gene3D" id="3.10.20.90">
    <property type="entry name" value="Phosphatidylinositol 3-kinase Catalytic Subunit, Chain A, domain 1"/>
    <property type="match status" value="1"/>
</dbReference>
<evidence type="ECO:0000256" key="3">
    <source>
        <dbReference type="ARBA" id="ARBA00022833"/>
    </source>
</evidence>
<dbReference type="EMBL" id="JAAOAQ010000637">
    <property type="protein sequence ID" value="KAF5538721.1"/>
    <property type="molecule type" value="Genomic_DNA"/>
</dbReference>
<keyword evidence="2" id="KW-0863">Zinc-finger</keyword>
<dbReference type="Proteomes" id="UP000582016">
    <property type="component" value="Unassembled WGS sequence"/>
</dbReference>
<dbReference type="CDD" id="cd17039">
    <property type="entry name" value="Ubl_ubiquitin_like"/>
    <property type="match status" value="1"/>
</dbReference>
<dbReference type="GO" id="GO:0008270">
    <property type="term" value="F:zinc ion binding"/>
    <property type="evidence" value="ECO:0007669"/>
    <property type="project" value="UniProtKB-KW"/>
</dbReference>
<dbReference type="OrthoDB" id="1658288at2759"/>
<dbReference type="Pfam" id="PF00240">
    <property type="entry name" value="ubiquitin"/>
    <property type="match status" value="1"/>
</dbReference>
<dbReference type="InterPro" id="IPR029071">
    <property type="entry name" value="Ubiquitin-like_domsf"/>
</dbReference>
<evidence type="ECO:0000256" key="2">
    <source>
        <dbReference type="ARBA" id="ARBA00022771"/>
    </source>
</evidence>
<organism evidence="5 6">
    <name type="scientific">Fusarium phyllophilum</name>
    <dbReference type="NCBI Taxonomy" id="47803"/>
    <lineage>
        <taxon>Eukaryota</taxon>
        <taxon>Fungi</taxon>
        <taxon>Dikarya</taxon>
        <taxon>Ascomycota</taxon>
        <taxon>Pezizomycotina</taxon>
        <taxon>Sordariomycetes</taxon>
        <taxon>Hypocreomycetidae</taxon>
        <taxon>Hypocreales</taxon>
        <taxon>Nectriaceae</taxon>
        <taxon>Fusarium</taxon>
        <taxon>Fusarium fujikuroi species complex</taxon>
    </lineage>
</organism>
<keyword evidence="6" id="KW-1185">Reference proteome</keyword>
<evidence type="ECO:0000313" key="6">
    <source>
        <dbReference type="Proteomes" id="UP000582016"/>
    </source>
</evidence>
<name>A0A8H5IL42_9HYPO</name>
<comment type="caution">
    <text evidence="5">The sequence shown here is derived from an EMBL/GenBank/DDBJ whole genome shotgun (WGS) entry which is preliminary data.</text>
</comment>
<sequence length="451" mass="50596">MIEELTPWTPKVTVSEGVTLDDLTITFRRTIRVPDNKNTSGLPPDQGVFPLFKIQDYARTFPLSMAQKGGMFIPMYQREALWIQFESTKTYAIRIHVGNVNIVSGEPKVPTHATELRRRQLLKKEKSIQDYIVVPDQKWIDGVATAPGKVRQFVAMPIGAGTSVEYQMNGEETSAGIQFDIARLDPLLSGPKDNINVMVKELDGKISNYFLSRLSSVETLKSFVKAKVGVDVAYQTLIWSSQNLKNKLRLCDYNLKNGALLYLFTRLRGGSSMVEEQEMNITAGGLICQNIVEQPKGEYKKTSQITINVQILNSVSFKRVTGQEPPKSPISAATYAKAGHPFFSLDEGPTTISGNFSDLESMAQLKGRPERNVGGIPIIDVETKEILRAWVCKACKARNTAVMRLCKQCQVRRPPLKERNKIRILNPEGSKTPFHLSWEIAEELEKKLTLF</sequence>
<evidence type="ECO:0000259" key="4">
    <source>
        <dbReference type="PROSITE" id="PS50053"/>
    </source>
</evidence>
<evidence type="ECO:0000256" key="1">
    <source>
        <dbReference type="ARBA" id="ARBA00022723"/>
    </source>
</evidence>
<proteinExistence type="predicted"/>
<dbReference type="PROSITE" id="PS50053">
    <property type="entry name" value="UBIQUITIN_2"/>
    <property type="match status" value="1"/>
</dbReference>